<gene>
    <name evidence="2" type="ORF">I6I10_05210</name>
</gene>
<dbReference type="RefSeq" id="WP_084036553.1">
    <property type="nucleotide sequence ID" value="NZ_CP066007.1"/>
</dbReference>
<proteinExistence type="predicted"/>
<keyword evidence="1" id="KW-0812">Transmembrane</keyword>
<evidence type="ECO:0000313" key="3">
    <source>
        <dbReference type="Proteomes" id="UP000596145"/>
    </source>
</evidence>
<dbReference type="GeneID" id="92760869"/>
<feature type="transmembrane region" description="Helical" evidence="1">
    <location>
        <begin position="55"/>
        <end position="71"/>
    </location>
</feature>
<dbReference type="Proteomes" id="UP000596145">
    <property type="component" value="Chromosome"/>
</dbReference>
<keyword evidence="1" id="KW-1133">Transmembrane helix</keyword>
<reference evidence="2 3" key="1">
    <citation type="submission" date="2020-12" db="EMBL/GenBank/DDBJ databases">
        <title>FDA dAtabase for Regulatory Grade micrObial Sequences (FDA-ARGOS): Supporting development and validation of Infectious Disease Dx tests.</title>
        <authorList>
            <person name="Sproer C."/>
            <person name="Gronow S."/>
            <person name="Severitt S."/>
            <person name="Schroder I."/>
            <person name="Tallon L."/>
            <person name="Sadzewicz L."/>
            <person name="Zhao X."/>
            <person name="Boylan J."/>
            <person name="Ott S."/>
            <person name="Bowen H."/>
            <person name="Vavikolanu K."/>
            <person name="Mehta A."/>
            <person name="Aluvathingal J."/>
            <person name="Nadendla S."/>
            <person name="Lowell S."/>
            <person name="Myers T."/>
            <person name="Yan Y."/>
            <person name="Sichtig H."/>
        </authorList>
    </citation>
    <scope>NUCLEOTIDE SEQUENCE [LARGE SCALE GENOMIC DNA]</scope>
    <source>
        <strain evidence="2 3">FDAARGOS_1053</strain>
    </source>
</reference>
<feature type="transmembrane region" description="Helical" evidence="1">
    <location>
        <begin position="23"/>
        <end position="43"/>
    </location>
</feature>
<name>A0A7T4JVV0_9CORY</name>
<evidence type="ECO:0000256" key="1">
    <source>
        <dbReference type="SAM" id="Phobius"/>
    </source>
</evidence>
<evidence type="ECO:0000313" key="2">
    <source>
        <dbReference type="EMBL" id="QQB47297.1"/>
    </source>
</evidence>
<keyword evidence="1" id="KW-0472">Membrane</keyword>
<feature type="transmembrane region" description="Helical" evidence="1">
    <location>
        <begin position="77"/>
        <end position="94"/>
    </location>
</feature>
<protein>
    <submittedName>
        <fullName evidence="2">Uncharacterized protein</fullName>
    </submittedName>
</protein>
<dbReference type="AlphaFoldDB" id="A0A7T4JVV0"/>
<sequence>MNLLHLLASVAFGGFIFCTSAEMVIGAIIFCVVLIALAVVEFRRDGLRLVIREETSLYWLGIFFVIVAANFGSSSIIYSLALGILSFAVAIVMGRKVQQAEG</sequence>
<accession>A0A7T4JVV0</accession>
<organism evidence="2 3">
    <name type="scientific">Corynebacterium glucuronolyticum</name>
    <dbReference type="NCBI Taxonomy" id="39791"/>
    <lineage>
        <taxon>Bacteria</taxon>
        <taxon>Bacillati</taxon>
        <taxon>Actinomycetota</taxon>
        <taxon>Actinomycetes</taxon>
        <taxon>Mycobacteriales</taxon>
        <taxon>Corynebacteriaceae</taxon>
        <taxon>Corynebacterium</taxon>
    </lineage>
</organism>
<dbReference type="EMBL" id="CP066007">
    <property type="protein sequence ID" value="QQB47297.1"/>
    <property type="molecule type" value="Genomic_DNA"/>
</dbReference>